<accession>A0A1I7WHP3</accession>
<dbReference type="AlphaFoldDB" id="A0A1I7WHP3"/>
<protein>
    <submittedName>
        <fullName evidence="3">Uncharacterized protein</fullName>
    </submittedName>
</protein>
<keyword evidence="1" id="KW-0812">Transmembrane</keyword>
<keyword evidence="1" id="KW-0472">Membrane</keyword>
<proteinExistence type="predicted"/>
<dbReference type="Proteomes" id="UP000095283">
    <property type="component" value="Unplaced"/>
</dbReference>
<feature type="transmembrane region" description="Helical" evidence="1">
    <location>
        <begin position="6"/>
        <end position="23"/>
    </location>
</feature>
<evidence type="ECO:0000313" key="3">
    <source>
        <dbReference type="WBParaSite" id="Hba_04525"/>
    </source>
</evidence>
<sequence length="25" mass="3082">MNSNQVLLLWATISLILYKYSYFHY</sequence>
<reference evidence="3" key="1">
    <citation type="submission" date="2016-11" db="UniProtKB">
        <authorList>
            <consortium name="WormBaseParasite"/>
        </authorList>
    </citation>
    <scope>IDENTIFICATION</scope>
</reference>
<keyword evidence="2" id="KW-1185">Reference proteome</keyword>
<dbReference type="WBParaSite" id="Hba_04525">
    <property type="protein sequence ID" value="Hba_04525"/>
    <property type="gene ID" value="Hba_04525"/>
</dbReference>
<keyword evidence="1" id="KW-1133">Transmembrane helix</keyword>
<evidence type="ECO:0000313" key="2">
    <source>
        <dbReference type="Proteomes" id="UP000095283"/>
    </source>
</evidence>
<organism evidence="2 3">
    <name type="scientific">Heterorhabditis bacteriophora</name>
    <name type="common">Entomopathogenic nematode worm</name>
    <dbReference type="NCBI Taxonomy" id="37862"/>
    <lineage>
        <taxon>Eukaryota</taxon>
        <taxon>Metazoa</taxon>
        <taxon>Ecdysozoa</taxon>
        <taxon>Nematoda</taxon>
        <taxon>Chromadorea</taxon>
        <taxon>Rhabditida</taxon>
        <taxon>Rhabditina</taxon>
        <taxon>Rhabditomorpha</taxon>
        <taxon>Strongyloidea</taxon>
        <taxon>Heterorhabditidae</taxon>
        <taxon>Heterorhabditis</taxon>
    </lineage>
</organism>
<evidence type="ECO:0000256" key="1">
    <source>
        <dbReference type="SAM" id="Phobius"/>
    </source>
</evidence>
<name>A0A1I7WHP3_HETBA</name>